<dbReference type="Pfam" id="PF08240">
    <property type="entry name" value="ADH_N"/>
    <property type="match status" value="1"/>
</dbReference>
<dbReference type="CDD" id="cd05289">
    <property type="entry name" value="MDR_like_2"/>
    <property type="match status" value="1"/>
</dbReference>
<dbReference type="InterPro" id="IPR036291">
    <property type="entry name" value="NAD(P)-bd_dom_sf"/>
</dbReference>
<evidence type="ECO:0000256" key="1">
    <source>
        <dbReference type="ARBA" id="ARBA00022857"/>
    </source>
</evidence>
<name>A0AAU2VVV2_9ACTN</name>
<dbReference type="SUPFAM" id="SSF50129">
    <property type="entry name" value="GroES-like"/>
    <property type="match status" value="1"/>
</dbReference>
<dbReference type="SMART" id="SM00829">
    <property type="entry name" value="PKS_ER"/>
    <property type="match status" value="1"/>
</dbReference>
<dbReference type="InterPro" id="IPR011032">
    <property type="entry name" value="GroES-like_sf"/>
</dbReference>
<dbReference type="Gene3D" id="3.90.180.10">
    <property type="entry name" value="Medium-chain alcohol dehydrogenases, catalytic domain"/>
    <property type="match status" value="1"/>
</dbReference>
<dbReference type="GO" id="GO:0016491">
    <property type="term" value="F:oxidoreductase activity"/>
    <property type="evidence" value="ECO:0007669"/>
    <property type="project" value="InterPro"/>
</dbReference>
<feature type="domain" description="Enoyl reductase (ER)" evidence="2">
    <location>
        <begin position="10"/>
        <end position="301"/>
    </location>
</feature>
<gene>
    <name evidence="3" type="ORF">OG398_21270</name>
</gene>
<reference evidence="3" key="1">
    <citation type="submission" date="2022-10" db="EMBL/GenBank/DDBJ databases">
        <title>The complete genomes of actinobacterial strains from the NBC collection.</title>
        <authorList>
            <person name="Joergensen T.S."/>
            <person name="Alvarez Arevalo M."/>
            <person name="Sterndorff E.B."/>
            <person name="Faurdal D."/>
            <person name="Vuksanovic O."/>
            <person name="Mourched A.-S."/>
            <person name="Charusanti P."/>
            <person name="Shaw S."/>
            <person name="Blin K."/>
            <person name="Weber T."/>
        </authorList>
    </citation>
    <scope>NUCLEOTIDE SEQUENCE</scope>
    <source>
        <strain evidence="3">NBC_00008</strain>
    </source>
</reference>
<dbReference type="InterPro" id="IPR051603">
    <property type="entry name" value="Zinc-ADH_QOR/CCCR"/>
</dbReference>
<dbReference type="SUPFAM" id="SSF51735">
    <property type="entry name" value="NAD(P)-binding Rossmann-fold domains"/>
    <property type="match status" value="1"/>
</dbReference>
<keyword evidence="1" id="KW-0521">NADP</keyword>
<dbReference type="Gene3D" id="3.40.50.720">
    <property type="entry name" value="NAD(P)-binding Rossmann-like Domain"/>
    <property type="match status" value="1"/>
</dbReference>
<evidence type="ECO:0000313" key="3">
    <source>
        <dbReference type="EMBL" id="WTW70613.1"/>
    </source>
</evidence>
<sequence>MEAIVFEEFGGPEVLHPARVEDPHPGPGQVRVKVMAAGVNPMDYKIRRGWMREMIPTSLPAIPGVEFAGVVDRTGEGVTGVEVGDEVLGRSATGSYAEYVLAEATRVAPKPAGLSWQDAAALTIAADTAQRVLDELAVGAGDTLLLHGAAGAVGSAAVQLAVARGATVIGTASAANHDYLRVIGATPVEYGDGLVGRVREAAPQGVDAVFDVAGRGALPDSIELRGGTTERIVTIADTAAAEHGIPFSAGSPGSAEQLAEHARLAADGELRVPVERALPLVDAADAQRLSEAGHVRGKLVLLP</sequence>
<dbReference type="Pfam" id="PF13602">
    <property type="entry name" value="ADH_zinc_N_2"/>
    <property type="match status" value="1"/>
</dbReference>
<dbReference type="AlphaFoldDB" id="A0AAU2VVV2"/>
<protein>
    <submittedName>
        <fullName evidence="3">NADP-dependent oxidoreductase</fullName>
    </submittedName>
</protein>
<organism evidence="3">
    <name type="scientific">Streptomyces sp. NBC_00008</name>
    <dbReference type="NCBI Taxonomy" id="2903610"/>
    <lineage>
        <taxon>Bacteria</taxon>
        <taxon>Bacillati</taxon>
        <taxon>Actinomycetota</taxon>
        <taxon>Actinomycetes</taxon>
        <taxon>Kitasatosporales</taxon>
        <taxon>Streptomycetaceae</taxon>
        <taxon>Streptomyces</taxon>
    </lineage>
</organism>
<dbReference type="PANTHER" id="PTHR44154:SF1">
    <property type="entry name" value="QUINONE OXIDOREDUCTASE"/>
    <property type="match status" value="1"/>
</dbReference>
<proteinExistence type="predicted"/>
<dbReference type="PANTHER" id="PTHR44154">
    <property type="entry name" value="QUINONE OXIDOREDUCTASE"/>
    <property type="match status" value="1"/>
</dbReference>
<dbReference type="InterPro" id="IPR013154">
    <property type="entry name" value="ADH-like_N"/>
</dbReference>
<evidence type="ECO:0000259" key="2">
    <source>
        <dbReference type="SMART" id="SM00829"/>
    </source>
</evidence>
<dbReference type="InterPro" id="IPR020843">
    <property type="entry name" value="ER"/>
</dbReference>
<accession>A0AAU2VVV2</accession>
<dbReference type="EMBL" id="CP108313">
    <property type="protein sequence ID" value="WTW70613.1"/>
    <property type="molecule type" value="Genomic_DNA"/>
</dbReference>